<evidence type="ECO:0008006" key="4">
    <source>
        <dbReference type="Google" id="ProtNLM"/>
    </source>
</evidence>
<name>A0AB36BZK1_BIFBI</name>
<dbReference type="EMBL" id="JAAJBJ010000003">
    <property type="protein sequence ID" value="NGG36313.1"/>
    <property type="molecule type" value="Genomic_DNA"/>
</dbReference>
<evidence type="ECO:0000313" key="3">
    <source>
        <dbReference type="Proteomes" id="UP000488776"/>
    </source>
</evidence>
<feature type="compositionally biased region" description="Polar residues" evidence="1">
    <location>
        <begin position="1"/>
        <end position="17"/>
    </location>
</feature>
<accession>A0AB36BZK1</accession>
<organism evidence="2 3">
    <name type="scientific">Bifidobacterium bifidum</name>
    <dbReference type="NCBI Taxonomy" id="1681"/>
    <lineage>
        <taxon>Bacteria</taxon>
        <taxon>Bacillati</taxon>
        <taxon>Actinomycetota</taxon>
        <taxon>Actinomycetes</taxon>
        <taxon>Bifidobacteriales</taxon>
        <taxon>Bifidobacteriaceae</taxon>
        <taxon>Bifidobacterium</taxon>
    </lineage>
</organism>
<reference evidence="2 3" key="1">
    <citation type="submission" date="2020-02" db="EMBL/GenBank/DDBJ databases">
        <title>Antibiotic susceptibility profiles of lactic acid bacteria isolated from the human vagina and genetic basis of atypical resistances.</title>
        <authorList>
            <person name="Sirichoat A."/>
            <person name="Florez A.B."/>
            <person name="Vazquez L."/>
            <person name="Buppasiri P."/>
            <person name="Panya M."/>
            <person name="Lulitanond V."/>
            <person name="Mayo B."/>
        </authorList>
    </citation>
    <scope>NUCLEOTIDE SEQUENCE [LARGE SCALE GENOMIC DNA]</scope>
    <source>
        <strain evidence="2 3">VA07-1AN</strain>
    </source>
</reference>
<feature type="region of interest" description="Disordered" evidence="1">
    <location>
        <begin position="1"/>
        <end position="26"/>
    </location>
</feature>
<sequence length="226" mass="24849">MTMISSLMGSGTAQPTCRRNEWPKNRMASDRTDRHALIMPGTGYNCDRPLLYYCAMALADAGWFVERLDVDADLSKTPAPRIFSMLSGAVDDWLDGIPRRSSPSSQPRTLVVAKSLSTFIYPHVSRLGVPMALLTPVLSPADFDPTRSVIPVPGDDDYEPGSAPEPLICAGTADPLYRSDRAHRLSGLVHEYPQANHSIEVPGRWRTSASYLDDVVARVEEFAESL</sequence>
<dbReference type="InterPro" id="IPR029058">
    <property type="entry name" value="AB_hydrolase_fold"/>
</dbReference>
<dbReference type="AlphaFoldDB" id="A0AB36BZK1"/>
<dbReference type="Proteomes" id="UP000488776">
    <property type="component" value="Unassembled WGS sequence"/>
</dbReference>
<comment type="caution">
    <text evidence="2">The sequence shown here is derived from an EMBL/GenBank/DDBJ whole genome shotgun (WGS) entry which is preliminary data.</text>
</comment>
<evidence type="ECO:0000313" key="2">
    <source>
        <dbReference type="EMBL" id="NGG36313.1"/>
    </source>
</evidence>
<gene>
    <name evidence="2" type="ORF">G5T23_04530</name>
</gene>
<protein>
    <recommendedName>
        <fullName evidence="4">Alpha/beta hydrolase</fullName>
    </recommendedName>
</protein>
<evidence type="ECO:0000256" key="1">
    <source>
        <dbReference type="SAM" id="MobiDB-lite"/>
    </source>
</evidence>
<dbReference type="SUPFAM" id="SSF53474">
    <property type="entry name" value="alpha/beta-Hydrolases"/>
    <property type="match status" value="1"/>
</dbReference>
<proteinExistence type="predicted"/>